<dbReference type="GO" id="GO:0005840">
    <property type="term" value="C:ribosome"/>
    <property type="evidence" value="ECO:0007669"/>
    <property type="project" value="UniProtKB-KW"/>
</dbReference>
<evidence type="ECO:0000256" key="4">
    <source>
        <dbReference type="ARBA" id="ARBA00022980"/>
    </source>
</evidence>
<keyword evidence="3 6" id="KW-0694">RNA-binding</keyword>
<dbReference type="PROSITE" id="PS00050">
    <property type="entry name" value="RIBOSOMAL_L23"/>
    <property type="match status" value="1"/>
</dbReference>
<dbReference type="GO" id="GO:1990904">
    <property type="term" value="C:ribonucleoprotein complex"/>
    <property type="evidence" value="ECO:0007669"/>
    <property type="project" value="UniProtKB-KW"/>
</dbReference>
<dbReference type="InterPro" id="IPR001014">
    <property type="entry name" value="Ribosomal_uL23_CS"/>
</dbReference>
<keyword evidence="4 6" id="KW-0689">Ribosomal protein</keyword>
<comment type="function">
    <text evidence="6">One of the early assembly proteins it binds 23S rRNA. One of the proteins that surrounds the polypeptide exit tunnel on the outside of the ribosome. Forms the main docking site for trigger factor binding to the ribosome.</text>
</comment>
<proteinExistence type="inferred from homology"/>
<dbReference type="AlphaFoldDB" id="A0A0H4T8U3"/>
<dbReference type="InterPro" id="IPR012677">
    <property type="entry name" value="Nucleotide-bd_a/b_plait_sf"/>
</dbReference>
<keyword evidence="2 6" id="KW-0699">rRNA-binding</keyword>
<comment type="subunit">
    <text evidence="6">Part of the 50S ribosomal subunit. Contacts protein L29, and trigger factor when it is bound to the ribosome.</text>
</comment>
<dbReference type="GO" id="GO:0019843">
    <property type="term" value="F:rRNA binding"/>
    <property type="evidence" value="ECO:0007669"/>
    <property type="project" value="UniProtKB-UniRule"/>
</dbReference>
<evidence type="ECO:0000256" key="5">
    <source>
        <dbReference type="ARBA" id="ARBA00023274"/>
    </source>
</evidence>
<evidence type="ECO:0000256" key="1">
    <source>
        <dbReference type="ARBA" id="ARBA00006700"/>
    </source>
</evidence>
<dbReference type="Pfam" id="PF00276">
    <property type="entry name" value="Ribosomal_L23"/>
    <property type="match status" value="1"/>
</dbReference>
<dbReference type="HAMAP" id="MF_01369_B">
    <property type="entry name" value="Ribosomal_uL23_B"/>
    <property type="match status" value="1"/>
</dbReference>
<evidence type="ECO:0000256" key="2">
    <source>
        <dbReference type="ARBA" id="ARBA00022730"/>
    </source>
</evidence>
<dbReference type="PANTHER" id="PTHR11620">
    <property type="entry name" value="60S RIBOSOMAL PROTEIN L23A"/>
    <property type="match status" value="1"/>
</dbReference>
<name>A0A0H4T8U3_9BACT</name>
<comment type="similarity">
    <text evidence="1 6 7">Belongs to the universal ribosomal protein uL23 family.</text>
</comment>
<dbReference type="EMBL" id="KT007035">
    <property type="protein sequence ID" value="AKQ04298.1"/>
    <property type="molecule type" value="Genomic_DNA"/>
</dbReference>
<dbReference type="InterPro" id="IPR012678">
    <property type="entry name" value="Ribosomal_uL23/eL15/eS24_sf"/>
</dbReference>
<reference evidence="8" key="1">
    <citation type="journal article" date="2015" name="ISME J.">
        <title>Aquifer environment selects for microbial species cohorts in sediment and groundwater.</title>
        <authorList>
            <person name="Hug L.A."/>
            <person name="Thomas B.C."/>
            <person name="Brown C.T."/>
            <person name="Frischkorn K.R."/>
            <person name="Williams K.H."/>
            <person name="Tringe S.G."/>
            <person name="Banfield J.F."/>
        </authorList>
    </citation>
    <scope>NUCLEOTIDE SEQUENCE</scope>
</reference>
<evidence type="ECO:0000313" key="8">
    <source>
        <dbReference type="EMBL" id="AKQ04298.1"/>
    </source>
</evidence>
<evidence type="ECO:0000256" key="3">
    <source>
        <dbReference type="ARBA" id="ARBA00022884"/>
    </source>
</evidence>
<accession>A0A0H4T8U3</accession>
<dbReference type="InterPro" id="IPR013025">
    <property type="entry name" value="Ribosomal_uL23-like"/>
</dbReference>
<evidence type="ECO:0000256" key="7">
    <source>
        <dbReference type="RuleBase" id="RU003934"/>
    </source>
</evidence>
<gene>
    <name evidence="6 8" type="primary">rplW</name>
</gene>
<dbReference type="SUPFAM" id="SSF54189">
    <property type="entry name" value="Ribosomal proteins S24e, L23 and L15e"/>
    <property type="match status" value="1"/>
</dbReference>
<dbReference type="GO" id="GO:0003735">
    <property type="term" value="F:structural constituent of ribosome"/>
    <property type="evidence" value="ECO:0007669"/>
    <property type="project" value="InterPro"/>
</dbReference>
<evidence type="ECO:0000256" key="6">
    <source>
        <dbReference type="HAMAP-Rule" id="MF_01369"/>
    </source>
</evidence>
<sequence>MKIDIHDIILQPLITERSTDLRESMNKVVFIVNPHANKHQIKHAVEETLKVKVVKVNIINVEGKKTRMGKFEGKKSNRKKAVVTLKQGEKLGIFEG</sequence>
<dbReference type="Gene3D" id="3.30.70.330">
    <property type="match status" value="1"/>
</dbReference>
<dbReference type="NCBIfam" id="NF004363">
    <property type="entry name" value="PRK05738.2-4"/>
    <property type="match status" value="1"/>
</dbReference>
<keyword evidence="5 6" id="KW-0687">Ribonucleoprotein</keyword>
<dbReference type="FunFam" id="3.30.70.330:FF:000001">
    <property type="entry name" value="50S ribosomal protein L23"/>
    <property type="match status" value="1"/>
</dbReference>
<organism evidence="8">
    <name type="scientific">uncultured Nitrospirae bacterium Rifle_16ft_4_minimus_4901</name>
    <dbReference type="NCBI Taxonomy" id="1665132"/>
    <lineage>
        <taxon>Bacteria</taxon>
        <taxon>Pseudomonadati</taxon>
        <taxon>Nitrospirota</taxon>
        <taxon>environmental samples</taxon>
    </lineage>
</organism>
<dbReference type="GO" id="GO:0006412">
    <property type="term" value="P:translation"/>
    <property type="evidence" value="ECO:0007669"/>
    <property type="project" value="UniProtKB-UniRule"/>
</dbReference>
<protein>
    <recommendedName>
        <fullName evidence="6">Large ribosomal subunit protein uL23</fullName>
    </recommendedName>
</protein>